<dbReference type="EMBL" id="JBHSAB010000001">
    <property type="protein sequence ID" value="MFC3907570.1"/>
    <property type="molecule type" value="Genomic_DNA"/>
</dbReference>
<proteinExistence type="inferred from homology"/>
<dbReference type="Gene3D" id="3.30.160.150">
    <property type="entry name" value="Lipoprotein like domain"/>
    <property type="match status" value="1"/>
</dbReference>
<keyword evidence="2 6" id="KW-0472">Membrane</keyword>
<keyword evidence="1 6" id="KW-0732">Signal</keyword>
<keyword evidence="4 6" id="KW-0998">Cell outer membrane</keyword>
<evidence type="ECO:0000256" key="2">
    <source>
        <dbReference type="ARBA" id="ARBA00023136"/>
    </source>
</evidence>
<accession>A0ABV8CB84</accession>
<keyword evidence="3 6" id="KW-0564">Palmitate</keyword>
<dbReference type="PANTHER" id="PTHR38098">
    <property type="entry name" value="LPS-ASSEMBLY LIPOPROTEIN LPTE"/>
    <property type="match status" value="1"/>
</dbReference>
<evidence type="ECO:0000256" key="3">
    <source>
        <dbReference type="ARBA" id="ARBA00023139"/>
    </source>
</evidence>
<dbReference type="PROSITE" id="PS51257">
    <property type="entry name" value="PROKAR_LIPOPROTEIN"/>
    <property type="match status" value="1"/>
</dbReference>
<dbReference type="HAMAP" id="MF_01186">
    <property type="entry name" value="LPS_assembly_LptE"/>
    <property type="match status" value="1"/>
</dbReference>
<organism evidence="7 8">
    <name type="scientific">Legionella dresdenensis</name>
    <dbReference type="NCBI Taxonomy" id="450200"/>
    <lineage>
        <taxon>Bacteria</taxon>
        <taxon>Pseudomonadati</taxon>
        <taxon>Pseudomonadota</taxon>
        <taxon>Gammaproteobacteria</taxon>
        <taxon>Legionellales</taxon>
        <taxon>Legionellaceae</taxon>
        <taxon>Legionella</taxon>
    </lineage>
</organism>
<comment type="similarity">
    <text evidence="6">Belongs to the LptE lipoprotein family.</text>
</comment>
<gene>
    <name evidence="6 7" type="primary">lptE</name>
    <name evidence="7" type="ORF">ACFORL_00570</name>
</gene>
<keyword evidence="8" id="KW-1185">Reference proteome</keyword>
<evidence type="ECO:0000256" key="6">
    <source>
        <dbReference type="HAMAP-Rule" id="MF_01186"/>
    </source>
</evidence>
<dbReference type="Pfam" id="PF04390">
    <property type="entry name" value="LptE"/>
    <property type="match status" value="1"/>
</dbReference>
<evidence type="ECO:0000313" key="7">
    <source>
        <dbReference type="EMBL" id="MFC3907570.1"/>
    </source>
</evidence>
<comment type="caution">
    <text evidence="7">The sequence shown here is derived from an EMBL/GenBank/DDBJ whole genome shotgun (WGS) entry which is preliminary data.</text>
</comment>
<dbReference type="PANTHER" id="PTHR38098:SF1">
    <property type="entry name" value="LPS-ASSEMBLY LIPOPROTEIN LPTE"/>
    <property type="match status" value="1"/>
</dbReference>
<reference evidence="8" key="1">
    <citation type="journal article" date="2019" name="Int. J. Syst. Evol. Microbiol.">
        <title>The Global Catalogue of Microorganisms (GCM) 10K type strain sequencing project: providing services to taxonomists for standard genome sequencing and annotation.</title>
        <authorList>
            <consortium name="The Broad Institute Genomics Platform"/>
            <consortium name="The Broad Institute Genome Sequencing Center for Infectious Disease"/>
            <person name="Wu L."/>
            <person name="Ma J."/>
        </authorList>
    </citation>
    <scope>NUCLEOTIDE SEQUENCE [LARGE SCALE GENOMIC DNA]</scope>
    <source>
        <strain evidence="8">CCUG 59858</strain>
    </source>
</reference>
<keyword evidence="5 6" id="KW-0449">Lipoprotein</keyword>
<evidence type="ECO:0000313" key="8">
    <source>
        <dbReference type="Proteomes" id="UP001595758"/>
    </source>
</evidence>
<dbReference type="InterPro" id="IPR007485">
    <property type="entry name" value="LPS_assembly_LptE"/>
</dbReference>
<comment type="subcellular location">
    <subcellularLocation>
        <location evidence="6">Cell outer membrane</location>
        <topology evidence="6">Lipid-anchor</topology>
    </subcellularLocation>
</comment>
<dbReference type="RefSeq" id="WP_382340060.1">
    <property type="nucleotide sequence ID" value="NZ_JBHSAB010000001.1"/>
</dbReference>
<comment type="function">
    <text evidence="6">Together with LptD, is involved in the assembly of lipopolysaccharide (LPS) at the surface of the outer membrane. Required for the proper assembly of LptD. Binds LPS and may serve as the LPS recognition site at the outer membrane.</text>
</comment>
<sequence length="161" mass="18072">MLKRLALFAAIAILLASCGFKLRGMVDMPPWLKNVAIVVQDAHKDLEPIIKKQLQAYNIRVAASPVQSDYILILEKDSLQQQITGVGASTTPRQYLLVYTLQFSLLKNKEKPVISSNVITITRQLTVNNDRILGSDFEESTINREMRKDAAMQLMGRLSRG</sequence>
<evidence type="ECO:0000256" key="1">
    <source>
        <dbReference type="ARBA" id="ARBA00022729"/>
    </source>
</evidence>
<comment type="subunit">
    <text evidence="6">Component of the lipopolysaccharide transport and assembly complex. Interacts with LptD.</text>
</comment>
<protein>
    <recommendedName>
        <fullName evidence="6">LPS-assembly lipoprotein LptE</fullName>
    </recommendedName>
</protein>
<name>A0ABV8CB84_9GAMM</name>
<evidence type="ECO:0000256" key="5">
    <source>
        <dbReference type="ARBA" id="ARBA00023288"/>
    </source>
</evidence>
<evidence type="ECO:0000256" key="4">
    <source>
        <dbReference type="ARBA" id="ARBA00023237"/>
    </source>
</evidence>
<dbReference type="Proteomes" id="UP001595758">
    <property type="component" value="Unassembled WGS sequence"/>
</dbReference>